<accession>A0AAN9LLQ2</accession>
<keyword evidence="3" id="KW-1185">Reference proteome</keyword>
<reference evidence="2 3" key="1">
    <citation type="submission" date="2024-01" db="EMBL/GenBank/DDBJ databases">
        <title>The genomes of 5 underutilized Papilionoideae crops provide insights into root nodulation and disease resistanc.</title>
        <authorList>
            <person name="Jiang F."/>
        </authorList>
    </citation>
    <scope>NUCLEOTIDE SEQUENCE [LARGE SCALE GENOMIC DNA]</scope>
    <source>
        <strain evidence="2">LVBAO_FW01</strain>
        <tissue evidence="2">Leaves</tissue>
    </source>
</reference>
<dbReference type="Proteomes" id="UP001367508">
    <property type="component" value="Unassembled WGS sequence"/>
</dbReference>
<dbReference type="EMBL" id="JAYMYQ010000004">
    <property type="protein sequence ID" value="KAK7338385.1"/>
    <property type="molecule type" value="Genomic_DNA"/>
</dbReference>
<keyword evidence="1" id="KW-0472">Membrane</keyword>
<feature type="transmembrane region" description="Helical" evidence="1">
    <location>
        <begin position="52"/>
        <end position="75"/>
    </location>
</feature>
<proteinExistence type="predicted"/>
<dbReference type="AlphaFoldDB" id="A0AAN9LLQ2"/>
<evidence type="ECO:0000256" key="1">
    <source>
        <dbReference type="SAM" id="Phobius"/>
    </source>
</evidence>
<name>A0AAN9LLQ2_CANGL</name>
<keyword evidence="1" id="KW-0812">Transmembrane</keyword>
<keyword evidence="1" id="KW-1133">Transmembrane helix</keyword>
<evidence type="ECO:0000313" key="3">
    <source>
        <dbReference type="Proteomes" id="UP001367508"/>
    </source>
</evidence>
<organism evidence="2 3">
    <name type="scientific">Canavalia gladiata</name>
    <name type="common">Sword bean</name>
    <name type="synonym">Dolichos gladiatus</name>
    <dbReference type="NCBI Taxonomy" id="3824"/>
    <lineage>
        <taxon>Eukaryota</taxon>
        <taxon>Viridiplantae</taxon>
        <taxon>Streptophyta</taxon>
        <taxon>Embryophyta</taxon>
        <taxon>Tracheophyta</taxon>
        <taxon>Spermatophyta</taxon>
        <taxon>Magnoliopsida</taxon>
        <taxon>eudicotyledons</taxon>
        <taxon>Gunneridae</taxon>
        <taxon>Pentapetalae</taxon>
        <taxon>rosids</taxon>
        <taxon>fabids</taxon>
        <taxon>Fabales</taxon>
        <taxon>Fabaceae</taxon>
        <taxon>Papilionoideae</taxon>
        <taxon>50 kb inversion clade</taxon>
        <taxon>NPAAA clade</taxon>
        <taxon>indigoferoid/millettioid clade</taxon>
        <taxon>Phaseoleae</taxon>
        <taxon>Canavalia</taxon>
    </lineage>
</organism>
<protein>
    <submittedName>
        <fullName evidence="2">Uncharacterized protein</fullName>
    </submittedName>
</protein>
<evidence type="ECO:0000313" key="2">
    <source>
        <dbReference type="EMBL" id="KAK7338385.1"/>
    </source>
</evidence>
<sequence length="78" mass="8614">MQNCKGGAASFYYKREVRGKSQVLRFSLFLSLALLHCRLAQSRSFPSLSPSLGLSLCNRVVLLFITHLGSLALSVKRA</sequence>
<comment type="caution">
    <text evidence="2">The sequence shown here is derived from an EMBL/GenBank/DDBJ whole genome shotgun (WGS) entry which is preliminary data.</text>
</comment>
<gene>
    <name evidence="2" type="ORF">VNO77_18992</name>
</gene>